<proteinExistence type="predicted"/>
<dbReference type="EMBL" id="FZNY01000006">
    <property type="protein sequence ID" value="SNS06034.1"/>
    <property type="molecule type" value="Genomic_DNA"/>
</dbReference>
<reference evidence="1 2" key="1">
    <citation type="submission" date="2017-06" db="EMBL/GenBank/DDBJ databases">
        <authorList>
            <person name="Kim H.J."/>
            <person name="Triplett B.A."/>
        </authorList>
    </citation>
    <scope>NUCLEOTIDE SEQUENCE [LARGE SCALE GENOMIC DNA]</scope>
    <source>
        <strain evidence="1 2">DSM 25597</strain>
    </source>
</reference>
<sequence>MTLWGQSQNHEFTIDYTVKYVIDNAKKGAKDTITVGFEKNGKYLWSDYKGLAQEFAGEILPSIKDVPDGAAHFVYSSEQGKFLIGLYLGSLNMIMDMDIQLIMSETTTQDDAFDEVVVLESRQTSRTYDMNGDIFPVYEIYPDIENKSIIKLALDESKAMDNNNLFQSFFQLMLTSTNSKGDIQGQIPDGLILSIIDQSDNVLLRAISVDDTPLKISINNSFKISE</sequence>
<dbReference type="Proteomes" id="UP000198379">
    <property type="component" value="Unassembled WGS sequence"/>
</dbReference>
<evidence type="ECO:0000313" key="2">
    <source>
        <dbReference type="Proteomes" id="UP000198379"/>
    </source>
</evidence>
<gene>
    <name evidence="1" type="ORF">SAMN06265376_106101</name>
</gene>
<evidence type="ECO:0000313" key="1">
    <source>
        <dbReference type="EMBL" id="SNS06034.1"/>
    </source>
</evidence>
<dbReference type="AlphaFoldDB" id="A0A239BG37"/>
<keyword evidence="2" id="KW-1185">Reference proteome</keyword>
<protein>
    <submittedName>
        <fullName evidence="1">Uncharacterized protein</fullName>
    </submittedName>
</protein>
<organism evidence="1 2">
    <name type="scientific">Dokdonia pacifica</name>
    <dbReference type="NCBI Taxonomy" id="1627892"/>
    <lineage>
        <taxon>Bacteria</taxon>
        <taxon>Pseudomonadati</taxon>
        <taxon>Bacteroidota</taxon>
        <taxon>Flavobacteriia</taxon>
        <taxon>Flavobacteriales</taxon>
        <taxon>Flavobacteriaceae</taxon>
        <taxon>Dokdonia</taxon>
    </lineage>
</organism>
<name>A0A239BG37_9FLAO</name>
<accession>A0A239BG37</accession>